<evidence type="ECO:0000313" key="2">
    <source>
        <dbReference type="Proteomes" id="UP000525078"/>
    </source>
</evidence>
<evidence type="ECO:0000313" key="1">
    <source>
        <dbReference type="EMBL" id="KAF4382169.1"/>
    </source>
</evidence>
<dbReference type="EMBL" id="JAATIP010000056">
    <property type="protein sequence ID" value="KAF4382169.1"/>
    <property type="molecule type" value="Genomic_DNA"/>
</dbReference>
<gene>
    <name evidence="1" type="ORF">F8388_008655</name>
</gene>
<protein>
    <submittedName>
        <fullName evidence="1">Uncharacterized protein</fullName>
    </submittedName>
</protein>
<sequence length="69" mass="7425">MENSWKVTIPTTLLCTYTTSSTGPLYHSVQMAYSICTNGKVAHSILVCPLVPISSLHRVVEQLGSSQGS</sequence>
<dbReference type="Proteomes" id="UP000525078">
    <property type="component" value="Unassembled WGS sequence"/>
</dbReference>
<comment type="caution">
    <text evidence="1">The sequence shown here is derived from an EMBL/GenBank/DDBJ whole genome shotgun (WGS) entry which is preliminary data.</text>
</comment>
<reference evidence="1 2" key="1">
    <citation type="journal article" date="2020" name="bioRxiv">
        <title>Sequence and annotation of 42 cannabis genomes reveals extensive copy number variation in cannabinoid synthesis and pathogen resistance genes.</title>
        <authorList>
            <person name="Mckernan K.J."/>
            <person name="Helbert Y."/>
            <person name="Kane L.T."/>
            <person name="Ebling H."/>
            <person name="Zhang L."/>
            <person name="Liu B."/>
            <person name="Eaton Z."/>
            <person name="Mclaughlin S."/>
            <person name="Kingan S."/>
            <person name="Baybayan P."/>
            <person name="Concepcion G."/>
            <person name="Jordan M."/>
            <person name="Riva A."/>
            <person name="Barbazuk W."/>
            <person name="Harkins T."/>
        </authorList>
    </citation>
    <scope>NUCLEOTIDE SEQUENCE [LARGE SCALE GENOMIC DNA]</scope>
    <source>
        <strain evidence="2">cv. Jamaican Lion 4</strain>
        <tissue evidence="1">Leaf</tissue>
    </source>
</reference>
<name>A0A7J6GJ49_CANSA</name>
<proteinExistence type="predicted"/>
<dbReference type="AlphaFoldDB" id="A0A7J6GJ49"/>
<organism evidence="1 2">
    <name type="scientific">Cannabis sativa</name>
    <name type="common">Hemp</name>
    <name type="synonym">Marijuana</name>
    <dbReference type="NCBI Taxonomy" id="3483"/>
    <lineage>
        <taxon>Eukaryota</taxon>
        <taxon>Viridiplantae</taxon>
        <taxon>Streptophyta</taxon>
        <taxon>Embryophyta</taxon>
        <taxon>Tracheophyta</taxon>
        <taxon>Spermatophyta</taxon>
        <taxon>Magnoliopsida</taxon>
        <taxon>eudicotyledons</taxon>
        <taxon>Gunneridae</taxon>
        <taxon>Pentapetalae</taxon>
        <taxon>rosids</taxon>
        <taxon>fabids</taxon>
        <taxon>Rosales</taxon>
        <taxon>Cannabaceae</taxon>
        <taxon>Cannabis</taxon>
    </lineage>
</organism>
<accession>A0A7J6GJ49</accession>